<name>A0A974CZQ6_XENLA</name>
<dbReference type="AlphaFoldDB" id="A0A974CZQ6"/>
<protein>
    <submittedName>
        <fullName evidence="1">Uncharacterized protein</fullName>
    </submittedName>
</protein>
<dbReference type="Proteomes" id="UP000694892">
    <property type="component" value="Chromosome 4S"/>
</dbReference>
<evidence type="ECO:0000313" key="1">
    <source>
        <dbReference type="EMBL" id="OCT83004.1"/>
    </source>
</evidence>
<sequence length="110" mass="11843">MGEVQHCRTGIHGTPMKLRSGMKFWGRCHCAHSPCFHPSFSLQAALASPRILQIRFVSPALGCSLPLAGTQRVCHVSPAGFLSLVLGELLVWPQPDSCARQGSGSFKGWG</sequence>
<accession>A0A974CZQ6</accession>
<gene>
    <name evidence="1" type="ORF">XELAEV_18025540mg</name>
</gene>
<proteinExistence type="predicted"/>
<dbReference type="EMBL" id="CM004473">
    <property type="protein sequence ID" value="OCT83004.1"/>
    <property type="molecule type" value="Genomic_DNA"/>
</dbReference>
<reference evidence="2" key="1">
    <citation type="journal article" date="2016" name="Nature">
        <title>Genome evolution in the allotetraploid frog Xenopus laevis.</title>
        <authorList>
            <person name="Session A.M."/>
            <person name="Uno Y."/>
            <person name="Kwon T."/>
            <person name="Chapman J.A."/>
            <person name="Toyoda A."/>
            <person name="Takahashi S."/>
            <person name="Fukui A."/>
            <person name="Hikosaka A."/>
            <person name="Suzuki A."/>
            <person name="Kondo M."/>
            <person name="van Heeringen S.J."/>
            <person name="Quigley I."/>
            <person name="Heinz S."/>
            <person name="Ogino H."/>
            <person name="Ochi H."/>
            <person name="Hellsten U."/>
            <person name="Lyons J.B."/>
            <person name="Simakov O."/>
            <person name="Putnam N."/>
            <person name="Stites J."/>
            <person name="Kuroki Y."/>
            <person name="Tanaka T."/>
            <person name="Michiue T."/>
            <person name="Watanabe M."/>
            <person name="Bogdanovic O."/>
            <person name="Lister R."/>
            <person name="Georgiou G."/>
            <person name="Paranjpe S.S."/>
            <person name="van Kruijsbergen I."/>
            <person name="Shu S."/>
            <person name="Carlson J."/>
            <person name="Kinoshita T."/>
            <person name="Ohta Y."/>
            <person name="Mawaribuchi S."/>
            <person name="Jenkins J."/>
            <person name="Grimwood J."/>
            <person name="Schmutz J."/>
            <person name="Mitros T."/>
            <person name="Mozaffari S.V."/>
            <person name="Suzuki Y."/>
            <person name="Haramoto Y."/>
            <person name="Yamamoto T.S."/>
            <person name="Takagi C."/>
            <person name="Heald R."/>
            <person name="Miller K."/>
            <person name="Haudenschild C."/>
            <person name="Kitzman J."/>
            <person name="Nakayama T."/>
            <person name="Izutsu Y."/>
            <person name="Robert J."/>
            <person name="Fortriede J."/>
            <person name="Burns K."/>
            <person name="Lotay V."/>
            <person name="Karimi K."/>
            <person name="Yasuoka Y."/>
            <person name="Dichmann D.S."/>
            <person name="Flajnik M.F."/>
            <person name="Houston D.W."/>
            <person name="Shendure J."/>
            <person name="DuPasquier L."/>
            <person name="Vize P.D."/>
            <person name="Zorn A.M."/>
            <person name="Ito M."/>
            <person name="Marcotte E.M."/>
            <person name="Wallingford J.B."/>
            <person name="Ito Y."/>
            <person name="Asashima M."/>
            <person name="Ueno N."/>
            <person name="Matsuda Y."/>
            <person name="Veenstra G.J."/>
            <person name="Fujiyama A."/>
            <person name="Harland R.M."/>
            <person name="Taira M."/>
            <person name="Rokhsar D.S."/>
        </authorList>
    </citation>
    <scope>NUCLEOTIDE SEQUENCE [LARGE SCALE GENOMIC DNA]</scope>
    <source>
        <strain evidence="2">J</strain>
    </source>
</reference>
<evidence type="ECO:0000313" key="2">
    <source>
        <dbReference type="Proteomes" id="UP000694892"/>
    </source>
</evidence>
<organism evidence="1 2">
    <name type="scientific">Xenopus laevis</name>
    <name type="common">African clawed frog</name>
    <dbReference type="NCBI Taxonomy" id="8355"/>
    <lineage>
        <taxon>Eukaryota</taxon>
        <taxon>Metazoa</taxon>
        <taxon>Chordata</taxon>
        <taxon>Craniata</taxon>
        <taxon>Vertebrata</taxon>
        <taxon>Euteleostomi</taxon>
        <taxon>Amphibia</taxon>
        <taxon>Batrachia</taxon>
        <taxon>Anura</taxon>
        <taxon>Pipoidea</taxon>
        <taxon>Pipidae</taxon>
        <taxon>Xenopodinae</taxon>
        <taxon>Xenopus</taxon>
        <taxon>Xenopus</taxon>
    </lineage>
</organism>